<dbReference type="Pfam" id="PF00497">
    <property type="entry name" value="SBP_bac_3"/>
    <property type="match status" value="1"/>
</dbReference>
<evidence type="ECO:0000313" key="5">
    <source>
        <dbReference type="Proteomes" id="UP000470302"/>
    </source>
</evidence>
<organism evidence="4 5">
    <name type="scientific">Duganella vulcania</name>
    <dbReference type="NCBI Taxonomy" id="2692166"/>
    <lineage>
        <taxon>Bacteria</taxon>
        <taxon>Pseudomonadati</taxon>
        <taxon>Pseudomonadota</taxon>
        <taxon>Betaproteobacteria</taxon>
        <taxon>Burkholderiales</taxon>
        <taxon>Oxalobacteraceae</taxon>
        <taxon>Telluria group</taxon>
        <taxon>Duganella</taxon>
    </lineage>
</organism>
<dbReference type="InterPro" id="IPR001638">
    <property type="entry name" value="Solute-binding_3/MltF_N"/>
</dbReference>
<name>A0A845G1C6_9BURK</name>
<dbReference type="Proteomes" id="UP000470302">
    <property type="component" value="Unassembled WGS sequence"/>
</dbReference>
<comment type="caution">
    <text evidence="4">The sequence shown here is derived from an EMBL/GenBank/DDBJ whole genome shotgun (WGS) entry which is preliminary data.</text>
</comment>
<feature type="chain" id="PRO_5032800117" evidence="2">
    <location>
        <begin position="25"/>
        <end position="254"/>
    </location>
</feature>
<dbReference type="PANTHER" id="PTHR35936:SF25">
    <property type="entry name" value="ABC TRANSPORTER SUBSTRATE-BINDING PROTEIN"/>
    <property type="match status" value="1"/>
</dbReference>
<proteinExistence type="predicted"/>
<dbReference type="EMBL" id="WWCW01000039">
    <property type="protein sequence ID" value="MYM88124.1"/>
    <property type="molecule type" value="Genomic_DNA"/>
</dbReference>
<feature type="domain" description="Solute-binding protein family 3/N-terminal" evidence="3">
    <location>
        <begin position="26"/>
        <end position="251"/>
    </location>
</feature>
<reference evidence="4 5" key="1">
    <citation type="submission" date="2020-01" db="EMBL/GenBank/DDBJ databases">
        <title>Novel species isolated from a subtropical stream in China.</title>
        <authorList>
            <person name="Lu H."/>
        </authorList>
    </citation>
    <scope>NUCLEOTIDE SEQUENCE [LARGE SCALE GENOMIC DNA]</scope>
    <source>
        <strain evidence="4 5">FT82W</strain>
    </source>
</reference>
<accession>A0A845G1C6</accession>
<dbReference type="RefSeq" id="WP_161097203.1">
    <property type="nucleotide sequence ID" value="NZ_WWCW01000039.1"/>
</dbReference>
<feature type="signal peptide" evidence="2">
    <location>
        <begin position="1"/>
        <end position="24"/>
    </location>
</feature>
<dbReference type="SMART" id="SM00062">
    <property type="entry name" value="PBPb"/>
    <property type="match status" value="1"/>
</dbReference>
<evidence type="ECO:0000256" key="2">
    <source>
        <dbReference type="SAM" id="SignalP"/>
    </source>
</evidence>
<dbReference type="AlphaFoldDB" id="A0A845G1C6"/>
<sequence>MSPLRRLAPLLLSALCAWHPAALADTVTMAFGEKIPPFCFPETDSGIEVEILREALAFRGHTMKPHYYPFARIPVAFKAGDVDAAMTDLGEDMEKWGAYYGDPAVFYDNVFISLKERRLVIKTPDDLQGLTVISFAGASKRYPEWLDAVKKAGHYFEQNDQALQVLTLDRGRYDIVLSDRNIFRYFTQQLKLNKSFHPKPVVEQSFVKFNPMDYRAIFRDKKVRDDYNAGLKNLKDSGRFNAIYQKYLGEASHP</sequence>
<dbReference type="SUPFAM" id="SSF53850">
    <property type="entry name" value="Periplasmic binding protein-like II"/>
    <property type="match status" value="1"/>
</dbReference>
<protein>
    <submittedName>
        <fullName evidence="4">Transporter substrate-binding domain-containing protein</fullName>
    </submittedName>
</protein>
<evidence type="ECO:0000259" key="3">
    <source>
        <dbReference type="SMART" id="SM00062"/>
    </source>
</evidence>
<dbReference type="PANTHER" id="PTHR35936">
    <property type="entry name" value="MEMBRANE-BOUND LYTIC MUREIN TRANSGLYCOSYLASE F"/>
    <property type="match status" value="1"/>
</dbReference>
<dbReference type="Gene3D" id="3.40.190.10">
    <property type="entry name" value="Periplasmic binding protein-like II"/>
    <property type="match status" value="2"/>
</dbReference>
<gene>
    <name evidence="4" type="ORF">GTP91_13160</name>
</gene>
<evidence type="ECO:0000313" key="4">
    <source>
        <dbReference type="EMBL" id="MYM88124.1"/>
    </source>
</evidence>
<keyword evidence="1 2" id="KW-0732">Signal</keyword>
<evidence type="ECO:0000256" key="1">
    <source>
        <dbReference type="ARBA" id="ARBA00022729"/>
    </source>
</evidence>